<comment type="caution">
    <text evidence="1">The sequence shown here is derived from an EMBL/GenBank/DDBJ whole genome shotgun (WGS) entry which is preliminary data.</text>
</comment>
<proteinExistence type="predicted"/>
<gene>
    <name evidence="1" type="ORF">PVK06_027787</name>
</gene>
<organism evidence="1 2">
    <name type="scientific">Gossypium arboreum</name>
    <name type="common">Tree cotton</name>
    <name type="synonym">Gossypium nanking</name>
    <dbReference type="NCBI Taxonomy" id="29729"/>
    <lineage>
        <taxon>Eukaryota</taxon>
        <taxon>Viridiplantae</taxon>
        <taxon>Streptophyta</taxon>
        <taxon>Embryophyta</taxon>
        <taxon>Tracheophyta</taxon>
        <taxon>Spermatophyta</taxon>
        <taxon>Magnoliopsida</taxon>
        <taxon>eudicotyledons</taxon>
        <taxon>Gunneridae</taxon>
        <taxon>Pentapetalae</taxon>
        <taxon>rosids</taxon>
        <taxon>malvids</taxon>
        <taxon>Malvales</taxon>
        <taxon>Malvaceae</taxon>
        <taxon>Malvoideae</taxon>
        <taxon>Gossypium</taxon>
    </lineage>
</organism>
<accession>A0ABR0P1H5</accession>
<protein>
    <submittedName>
        <fullName evidence="1">Uncharacterized protein</fullName>
    </submittedName>
</protein>
<name>A0ABR0P1H5_GOSAR</name>
<dbReference type="Proteomes" id="UP001358586">
    <property type="component" value="Chromosome 8"/>
</dbReference>
<dbReference type="EMBL" id="JARKNE010000008">
    <property type="protein sequence ID" value="KAK5812358.1"/>
    <property type="molecule type" value="Genomic_DNA"/>
</dbReference>
<sequence length="212" mass="24412">MFVWLKIIPHKPKSKPDPTVRLVSIEDQARFANMQMQNKVIDSCKEFFKNRVHDEENDDVDDDDFDEEEEEKNEVDMFFMRIFVNNSEFRGYYEENHEKLQNTLQGEGSNKNVENLEIGNSRGKIQKDASDSLDRGDDLNVISSGIEFVNVDGNGSVKKEVSNNDYSNGELMACNMSNNSLKEEDANENVERLKISNDEPKSMVKKQCLIQV</sequence>
<evidence type="ECO:0000313" key="2">
    <source>
        <dbReference type="Proteomes" id="UP001358586"/>
    </source>
</evidence>
<dbReference type="PANTHER" id="PTHR34546">
    <property type="entry name" value="OS06G0153600 PROTEIN"/>
    <property type="match status" value="1"/>
</dbReference>
<dbReference type="PANTHER" id="PTHR34546:SF3">
    <property type="entry name" value="OS06G0153600 PROTEIN"/>
    <property type="match status" value="1"/>
</dbReference>
<evidence type="ECO:0000313" key="1">
    <source>
        <dbReference type="EMBL" id="KAK5812358.1"/>
    </source>
</evidence>
<reference evidence="1 2" key="1">
    <citation type="submission" date="2023-03" db="EMBL/GenBank/DDBJ databases">
        <title>WGS of Gossypium arboreum.</title>
        <authorList>
            <person name="Yu D."/>
        </authorList>
    </citation>
    <scope>NUCLEOTIDE SEQUENCE [LARGE SCALE GENOMIC DNA]</scope>
    <source>
        <tissue evidence="1">Leaf</tissue>
    </source>
</reference>
<keyword evidence="2" id="KW-1185">Reference proteome</keyword>